<dbReference type="Ensembl" id="ENSECAT00000062862.3">
    <property type="protein sequence ID" value="ENSECAP00000023703.3"/>
    <property type="gene ID" value="ENSECAG00000017794.4"/>
</dbReference>
<keyword evidence="4" id="KW-0832">Ubl conjugation</keyword>
<dbReference type="InterPro" id="IPR019817">
    <property type="entry name" value="Interferon_reg_fac_CS"/>
</dbReference>
<dbReference type="GeneTree" id="ENSGT00940000156288"/>
<reference evidence="14 15" key="1">
    <citation type="journal article" date="2009" name="Science">
        <title>Genome sequence, comparative analysis, and population genetics of the domestic horse.</title>
        <authorList>
            <consortium name="Broad Institute Genome Sequencing Platform"/>
            <consortium name="Broad Institute Whole Genome Assembly Team"/>
            <person name="Wade C.M."/>
            <person name="Giulotto E."/>
            <person name="Sigurdsson S."/>
            <person name="Zoli M."/>
            <person name="Gnerre S."/>
            <person name="Imsland F."/>
            <person name="Lear T.L."/>
            <person name="Adelson D.L."/>
            <person name="Bailey E."/>
            <person name="Bellone R.R."/>
            <person name="Bloecker H."/>
            <person name="Distl O."/>
            <person name="Edgar R.C."/>
            <person name="Garber M."/>
            <person name="Leeb T."/>
            <person name="Mauceli E."/>
            <person name="MacLeod J.N."/>
            <person name="Penedo M.C.T."/>
            <person name="Raison J.M."/>
            <person name="Sharpe T."/>
            <person name="Vogel J."/>
            <person name="Andersson L."/>
            <person name="Antczak D.F."/>
            <person name="Biagi T."/>
            <person name="Binns M.M."/>
            <person name="Chowdhary B.P."/>
            <person name="Coleman S.J."/>
            <person name="Della Valle G."/>
            <person name="Fryc S."/>
            <person name="Guerin G."/>
            <person name="Hasegawa T."/>
            <person name="Hill E.W."/>
            <person name="Jurka J."/>
            <person name="Kiialainen A."/>
            <person name="Lindgren G."/>
            <person name="Liu J."/>
            <person name="Magnani E."/>
            <person name="Mickelson J.R."/>
            <person name="Murray J."/>
            <person name="Nergadze S.G."/>
            <person name="Onofrio R."/>
            <person name="Pedroni S."/>
            <person name="Piras M.F."/>
            <person name="Raudsepp T."/>
            <person name="Rocchi M."/>
            <person name="Roeed K.H."/>
            <person name="Ryder O.A."/>
            <person name="Searle S."/>
            <person name="Skow L."/>
            <person name="Swinburne J.E."/>
            <person name="Syvaenen A.C."/>
            <person name="Tozaki T."/>
            <person name="Valberg S.J."/>
            <person name="Vaudin M."/>
            <person name="White J.R."/>
            <person name="Zody M.C."/>
            <person name="Lander E.S."/>
            <person name="Lindblad-Toh K."/>
        </authorList>
    </citation>
    <scope>NUCLEOTIDE SEQUENCE [LARGE SCALE GENOMIC DNA]</scope>
    <source>
        <strain evidence="14 15">Thoroughbred</strain>
    </source>
</reference>
<dbReference type="InterPro" id="IPR001346">
    <property type="entry name" value="Interferon_reg_fact_DNA-bd_dom"/>
</dbReference>
<keyword evidence="7" id="KW-0238">DNA-binding</keyword>
<evidence type="ECO:0000313" key="14">
    <source>
        <dbReference type="Ensembl" id="ENSECAP00000023703.3"/>
    </source>
</evidence>
<protein>
    <recommendedName>
        <fullName evidence="2">Interferon regulatory factor 1</fullName>
    </recommendedName>
</protein>
<evidence type="ECO:0000256" key="3">
    <source>
        <dbReference type="ARBA" id="ARBA00022499"/>
    </source>
</evidence>
<reference evidence="14" key="2">
    <citation type="submission" date="2025-08" db="UniProtKB">
        <authorList>
            <consortium name="Ensembl"/>
        </authorList>
    </citation>
    <scope>IDENTIFICATION</scope>
    <source>
        <strain evidence="14">Thoroughbred</strain>
    </source>
</reference>
<dbReference type="PANTHER" id="PTHR11949">
    <property type="entry name" value="INTERFERON REGULATORY FACTOR"/>
    <property type="match status" value="1"/>
</dbReference>
<evidence type="ECO:0000256" key="8">
    <source>
        <dbReference type="ARBA" id="ARBA00023159"/>
    </source>
</evidence>
<dbReference type="FunFam" id="1.10.10.10:FF:000065">
    <property type="entry name" value="Interferon regulatory factor"/>
    <property type="match status" value="1"/>
</dbReference>
<evidence type="ECO:0000256" key="2">
    <source>
        <dbReference type="ARBA" id="ARBA00013898"/>
    </source>
</evidence>
<feature type="compositionally biased region" description="Low complexity" evidence="12">
    <location>
        <begin position="68"/>
        <end position="95"/>
    </location>
</feature>
<feature type="region of interest" description="Disordered" evidence="12">
    <location>
        <begin position="22"/>
        <end position="171"/>
    </location>
</feature>
<dbReference type="SMART" id="SM00348">
    <property type="entry name" value="IRF"/>
    <property type="match status" value="1"/>
</dbReference>
<gene>
    <name evidence="14 16" type="primary">IRF1</name>
</gene>
<feature type="domain" description="IRF tryptophan pentad repeat" evidence="13">
    <location>
        <begin position="198"/>
        <end position="306"/>
    </location>
</feature>
<dbReference type="GO" id="GO:0000976">
    <property type="term" value="F:transcription cis-regulatory region binding"/>
    <property type="evidence" value="ECO:0007669"/>
    <property type="project" value="InterPro"/>
</dbReference>
<dbReference type="GO" id="GO:0005634">
    <property type="term" value="C:nucleus"/>
    <property type="evidence" value="ECO:0007669"/>
    <property type="project" value="UniProtKB-SubCell"/>
</dbReference>
<dbReference type="GO" id="GO:0051607">
    <property type="term" value="P:defense response to virus"/>
    <property type="evidence" value="ECO:0007669"/>
    <property type="project" value="UniProtKB-KW"/>
</dbReference>
<evidence type="ECO:0000256" key="6">
    <source>
        <dbReference type="ARBA" id="ARBA00023118"/>
    </source>
</evidence>
<dbReference type="Gene3D" id="1.10.10.10">
    <property type="entry name" value="Winged helix-like DNA-binding domain superfamily/Winged helix DNA-binding domain"/>
    <property type="match status" value="1"/>
</dbReference>
<keyword evidence="10" id="KW-0539">Nucleus</keyword>
<evidence type="ECO:0000256" key="4">
    <source>
        <dbReference type="ARBA" id="ARBA00022843"/>
    </source>
</evidence>
<evidence type="ECO:0000313" key="16">
    <source>
        <dbReference type="VGNC" id="VGNC:19130"/>
    </source>
</evidence>
<name>A0A3Q2KKR2_HORSE</name>
<proteinExistence type="predicted"/>
<sequence length="515" mass="56497">MQHLLPKWGMVLYRHHLSLSLDQQERATPSSRQDVRPSRAEQRPAGAVPSPDQRAQQPRDPGILCLLPAPTRNRAPRAGTAAPAAPGPSGAAAGSRRCRGEPPSLRWGPVASNKGAPGTRKWGPKTPAGRVSGARRCLGPRAGSGGRWRSGERQRGEGGPRLGPPSRPRLLASGRCRRSVCAKPPGVSGWLANMPITRMRMRPWLEMQINSNQIPGLIWINKEEMIFQIPWKHAAKHGWDINKDACLFRSWAIHTGRYKAGEKEPDPKTWKANFRCAMNSLPDIEEVKDQSRNKGSSAVRVYRMLPPLTKNQRKERKSKSSRDAKSKAKRKSCGDSSPDTFSDGLSSSTLPDDHSSYTAQSYMGQDLEIERALTPVLSSCAVSSTLPDWHMPGEIVPDSTSDLYSFQVSPMPSTSEAATDEDEEGKLTDDIMKFLEQSGWQPTNVDGKGYLLNEPGAQPPSVYGDFSCKEETEVDSHGGYIGLISSDLKNMDTSWLDSLLTPVRLPSIQAIPCAP</sequence>
<dbReference type="CDD" id="cd00103">
    <property type="entry name" value="IRF"/>
    <property type="match status" value="1"/>
</dbReference>
<feature type="compositionally biased region" description="Polar residues" evidence="12">
    <location>
        <begin position="22"/>
        <end position="32"/>
    </location>
</feature>
<reference evidence="14" key="3">
    <citation type="submission" date="2025-09" db="UniProtKB">
        <authorList>
            <consortium name="Ensembl"/>
        </authorList>
    </citation>
    <scope>IDENTIFICATION</scope>
    <source>
        <strain evidence="14">Thoroughbred</strain>
    </source>
</reference>
<feature type="compositionally biased region" description="Polar residues" evidence="12">
    <location>
        <begin position="334"/>
        <end position="357"/>
    </location>
</feature>
<dbReference type="AlphaFoldDB" id="A0A3Q2KKR2"/>
<comment type="subcellular location">
    <subcellularLocation>
        <location evidence="1">Nucleus</location>
    </subcellularLocation>
</comment>
<evidence type="ECO:0000256" key="7">
    <source>
        <dbReference type="ARBA" id="ARBA00023125"/>
    </source>
</evidence>
<dbReference type="InterPro" id="IPR036388">
    <property type="entry name" value="WH-like_DNA-bd_sf"/>
</dbReference>
<dbReference type="VGNC" id="VGNC:19130">
    <property type="gene designation" value="IRF1"/>
</dbReference>
<dbReference type="PROSITE" id="PS51507">
    <property type="entry name" value="IRF_2"/>
    <property type="match status" value="1"/>
</dbReference>
<organism evidence="14 15">
    <name type="scientific">Equus caballus</name>
    <name type="common">Horse</name>
    <dbReference type="NCBI Taxonomy" id="9796"/>
    <lineage>
        <taxon>Eukaryota</taxon>
        <taxon>Metazoa</taxon>
        <taxon>Chordata</taxon>
        <taxon>Craniata</taxon>
        <taxon>Vertebrata</taxon>
        <taxon>Euteleostomi</taxon>
        <taxon>Mammalia</taxon>
        <taxon>Eutheria</taxon>
        <taxon>Laurasiatheria</taxon>
        <taxon>Perissodactyla</taxon>
        <taxon>Equidae</taxon>
        <taxon>Equus</taxon>
    </lineage>
</organism>
<keyword evidence="3" id="KW-1017">Isopeptide bond</keyword>
<evidence type="ECO:0000313" key="15">
    <source>
        <dbReference type="Proteomes" id="UP000002281"/>
    </source>
</evidence>
<evidence type="ECO:0000256" key="9">
    <source>
        <dbReference type="ARBA" id="ARBA00023163"/>
    </source>
</evidence>
<keyword evidence="8" id="KW-0010">Activator</keyword>
<evidence type="ECO:0000256" key="12">
    <source>
        <dbReference type="SAM" id="MobiDB-lite"/>
    </source>
</evidence>
<dbReference type="PRINTS" id="PR00267">
    <property type="entry name" value="INTFRNREGFCT"/>
</dbReference>
<dbReference type="ExpressionAtlas" id="A0A3Q2KKR2">
    <property type="expression patterns" value="baseline"/>
</dbReference>
<keyword evidence="9" id="KW-0804">Transcription</keyword>
<dbReference type="GO" id="GO:0006357">
    <property type="term" value="P:regulation of transcription by RNA polymerase II"/>
    <property type="evidence" value="ECO:0007669"/>
    <property type="project" value="UniProtKB-ARBA"/>
</dbReference>
<evidence type="ECO:0000256" key="10">
    <source>
        <dbReference type="ARBA" id="ARBA00023242"/>
    </source>
</evidence>
<dbReference type="GO" id="GO:0003700">
    <property type="term" value="F:DNA-binding transcription factor activity"/>
    <property type="evidence" value="ECO:0007669"/>
    <property type="project" value="InterPro"/>
</dbReference>
<evidence type="ECO:0000259" key="13">
    <source>
        <dbReference type="PROSITE" id="PS51507"/>
    </source>
</evidence>
<keyword evidence="6" id="KW-0051">Antiviral defense</keyword>
<keyword evidence="15" id="KW-1185">Reference proteome</keyword>
<dbReference type="Pfam" id="PF00605">
    <property type="entry name" value="IRF"/>
    <property type="match status" value="1"/>
</dbReference>
<evidence type="ECO:0000256" key="1">
    <source>
        <dbReference type="ARBA" id="ARBA00004123"/>
    </source>
</evidence>
<evidence type="ECO:0000256" key="5">
    <source>
        <dbReference type="ARBA" id="ARBA00023015"/>
    </source>
</evidence>
<feature type="compositionally biased region" description="Basic and acidic residues" evidence="12">
    <location>
        <begin position="149"/>
        <end position="158"/>
    </location>
</feature>
<feature type="compositionally biased region" description="Basic and acidic residues" evidence="12">
    <location>
        <begin position="33"/>
        <end position="42"/>
    </location>
</feature>
<evidence type="ECO:0000256" key="11">
    <source>
        <dbReference type="ARBA" id="ARBA00046732"/>
    </source>
</evidence>
<feature type="region of interest" description="Disordered" evidence="12">
    <location>
        <begin position="285"/>
        <end position="357"/>
    </location>
</feature>
<dbReference type="PROSITE" id="PS00601">
    <property type="entry name" value="IRF_1"/>
    <property type="match status" value="1"/>
</dbReference>
<accession>A0A3Q2KKR2</accession>
<comment type="subunit">
    <text evidence="11">Monomer. Homodimer. Interacts with EP300. Interacts with MYD88. Interacts with PIAS3. Interacts with SPOP.</text>
</comment>
<dbReference type="Bgee" id="ENSECAG00000017794">
    <property type="expression patterns" value="Expressed in leukocyte and 22 other cell types or tissues"/>
</dbReference>
<dbReference type="PANTHER" id="PTHR11949:SF3">
    <property type="entry name" value="INTERFERON REGULATORY FACTOR 1"/>
    <property type="match status" value="1"/>
</dbReference>
<dbReference type="SUPFAM" id="SSF46785">
    <property type="entry name" value="Winged helix' DNA-binding domain"/>
    <property type="match status" value="1"/>
</dbReference>
<dbReference type="InterPro" id="IPR036390">
    <property type="entry name" value="WH_DNA-bd_sf"/>
</dbReference>
<dbReference type="Proteomes" id="UP000002281">
    <property type="component" value="Chromosome 14"/>
</dbReference>
<keyword evidence="5" id="KW-0805">Transcription regulation</keyword>